<sequence length="57" mass="6952">MNPKEKKLNKAVEELRKYDKIIKSLRKSGDNEKILFYEQKRNKQKVIIKNLRSYLNE</sequence>
<organism evidence="2">
    <name type="scientific">Thomasclavelia ramosa</name>
    <dbReference type="NCBI Taxonomy" id="1547"/>
    <lineage>
        <taxon>Bacteria</taxon>
        <taxon>Bacillati</taxon>
        <taxon>Bacillota</taxon>
        <taxon>Erysipelotrichia</taxon>
        <taxon>Erysipelotrichales</taxon>
        <taxon>Coprobacillaceae</taxon>
        <taxon>Thomasclavelia</taxon>
    </lineage>
</organism>
<protein>
    <submittedName>
        <fullName evidence="2">Uncharacterized protein</fullName>
    </submittedName>
</protein>
<dbReference type="Proteomes" id="UP001211987">
    <property type="component" value="Unassembled WGS sequence"/>
</dbReference>
<evidence type="ECO:0000313" key="1">
    <source>
        <dbReference type="EMBL" id="MDB7083062.1"/>
    </source>
</evidence>
<reference evidence="1" key="2">
    <citation type="submission" date="2023-01" db="EMBL/GenBank/DDBJ databases">
        <title>Human gut microbiome strain richness.</title>
        <authorList>
            <person name="Chen-Liaw A."/>
        </authorList>
    </citation>
    <scope>NUCLEOTIDE SEQUENCE</scope>
    <source>
        <strain evidence="1">1001217st2_G6_1001217B_191108</strain>
    </source>
</reference>
<evidence type="ECO:0000313" key="2">
    <source>
        <dbReference type="EMBL" id="VYT87959.1"/>
    </source>
</evidence>
<dbReference type="EMBL" id="JAQLKE010000005">
    <property type="protein sequence ID" value="MDB7083062.1"/>
    <property type="molecule type" value="Genomic_DNA"/>
</dbReference>
<reference evidence="2" key="1">
    <citation type="submission" date="2019-11" db="EMBL/GenBank/DDBJ databases">
        <authorList>
            <person name="Feng L."/>
        </authorList>
    </citation>
    <scope>NUCLEOTIDE SEQUENCE</scope>
    <source>
        <strain evidence="2">CramosumLFYP8</strain>
    </source>
</reference>
<accession>A0A6N3A715</accession>
<gene>
    <name evidence="2" type="ORF">CRLFYP8_02411</name>
    <name evidence="1" type="ORF">PM738_04540</name>
</gene>
<dbReference type="RefSeq" id="WP_156635433.1">
    <property type="nucleotide sequence ID" value="NZ_CACRTL010000019.1"/>
</dbReference>
<proteinExistence type="predicted"/>
<dbReference type="EMBL" id="CACRTL010000019">
    <property type="protein sequence ID" value="VYT87959.1"/>
    <property type="molecule type" value="Genomic_DNA"/>
</dbReference>
<dbReference type="AlphaFoldDB" id="A0A6N3A715"/>
<name>A0A6N3A715_9FIRM</name>